<dbReference type="InterPro" id="IPR043138">
    <property type="entry name" value="GGT_lsub"/>
</dbReference>
<name>A0A1A9A7X4_9ACTN</name>
<dbReference type="InterPro" id="IPR043137">
    <property type="entry name" value="GGT_ssub_C"/>
</dbReference>
<keyword evidence="2" id="KW-1185">Reference proteome</keyword>
<dbReference type="PANTHER" id="PTHR43881:SF1">
    <property type="entry name" value="GAMMA-GLUTAMYLTRANSPEPTIDASE (AFU_ORTHOLOGUE AFUA_4G13580)"/>
    <property type="match status" value="1"/>
</dbReference>
<dbReference type="Gene3D" id="1.10.246.130">
    <property type="match status" value="1"/>
</dbReference>
<protein>
    <submittedName>
        <fullName evidence="1">Gamma-glutamyltranspeptidase / glutathione hydrolase</fullName>
    </submittedName>
</protein>
<dbReference type="GO" id="GO:0016787">
    <property type="term" value="F:hydrolase activity"/>
    <property type="evidence" value="ECO:0007669"/>
    <property type="project" value="UniProtKB-KW"/>
</dbReference>
<proteinExistence type="predicted"/>
<dbReference type="PATRIC" id="fig|299146.4.peg.4621"/>
<gene>
    <name evidence="1" type="ORF">GA0070621_4469</name>
</gene>
<reference evidence="1 2" key="1">
    <citation type="submission" date="2016-06" db="EMBL/GenBank/DDBJ databases">
        <authorList>
            <person name="Kjaerup R.B."/>
            <person name="Dalgaard T.S."/>
            <person name="Juul-Madsen H.R."/>
        </authorList>
    </citation>
    <scope>NUCLEOTIDE SEQUENCE [LARGE SCALE GENOMIC DNA]</scope>
    <source>
        <strain evidence="1 2">DSM 45248</strain>
    </source>
</reference>
<dbReference type="SUPFAM" id="SSF56235">
    <property type="entry name" value="N-terminal nucleophile aminohydrolases (Ntn hydrolases)"/>
    <property type="match status" value="1"/>
</dbReference>
<dbReference type="Pfam" id="PF01019">
    <property type="entry name" value="G_glu_transpept"/>
    <property type="match status" value="1"/>
</dbReference>
<accession>A0A1A9A7X4</accession>
<dbReference type="Proteomes" id="UP000198765">
    <property type="component" value="Chromosome I"/>
</dbReference>
<organism evidence="1 2">
    <name type="scientific">Micromonospora narathiwatensis</name>
    <dbReference type="NCBI Taxonomy" id="299146"/>
    <lineage>
        <taxon>Bacteria</taxon>
        <taxon>Bacillati</taxon>
        <taxon>Actinomycetota</taxon>
        <taxon>Actinomycetes</taxon>
        <taxon>Micromonosporales</taxon>
        <taxon>Micromonosporaceae</taxon>
        <taxon>Micromonospora</taxon>
    </lineage>
</organism>
<dbReference type="InterPro" id="IPR029055">
    <property type="entry name" value="Ntn_hydrolases_N"/>
</dbReference>
<sequence length="544" mass="57110">MWVAYPRQPLFAPNGAVATSQPLAAAAGLAVLRRGGNAVDAALATAITLTVVQPPSNDVGGDLFAIVWDGERLHGLNASGRSPAALTREVVLTATGRRGAEPVDALGGAQAAGPAMPARGWLPVTVPGAPAGWRDLHDRFGSLPFADLFADAIGYAEHGYPVAAGTAATWARGVAAHDGLTGTEYAEFRRVFTTGGRAPRAGERWRNPDAARTLRRIAGSGAEDFYRGRIAAAIDGYAARTGGFVTGDDLARHRSTWVDPVRVPYRGHEVWELPPNGQGIAALLALRILDGVDLAALSPAERLHWQIEAVKLGFADAHAYVADPERAEVPTAALLDPGYAGTRRALVTGRAGDPVAGEPERGGTVYLCTADAGGMMVSLIQSTYLAFGSHVVLPGHGFALQNRGLGFRLDPGHPNMVGPAKRPFHTIIPGFLTRDGAPVGPFGVMGGHMQPQGHVQLVSATVDAGRDPQAALDTPRWYWHAGRTVLVEPTLDPDLVADLRSRGHEITVAAEPSVFGYGQTIWRSPSGGYAVGSESRVDGAMLGW</sequence>
<dbReference type="InterPro" id="IPR052896">
    <property type="entry name" value="GGT-like_enzyme"/>
</dbReference>
<dbReference type="EMBL" id="LT594324">
    <property type="protein sequence ID" value="SBT52581.1"/>
    <property type="molecule type" value="Genomic_DNA"/>
</dbReference>
<keyword evidence="1" id="KW-0378">Hydrolase</keyword>
<dbReference type="PANTHER" id="PTHR43881">
    <property type="entry name" value="GAMMA-GLUTAMYLTRANSPEPTIDASE (AFU_ORTHOLOGUE AFUA_4G13580)"/>
    <property type="match status" value="1"/>
</dbReference>
<dbReference type="Gene3D" id="3.60.20.40">
    <property type="match status" value="1"/>
</dbReference>
<dbReference type="PRINTS" id="PR01210">
    <property type="entry name" value="GGTRANSPTASE"/>
</dbReference>
<evidence type="ECO:0000313" key="2">
    <source>
        <dbReference type="Proteomes" id="UP000198765"/>
    </source>
</evidence>
<evidence type="ECO:0000313" key="1">
    <source>
        <dbReference type="EMBL" id="SBT52581.1"/>
    </source>
</evidence>
<dbReference type="AlphaFoldDB" id="A0A1A9A7X4"/>